<dbReference type="FunFam" id="3.40.50.1820:FF:000042">
    <property type="entry name" value="probable strigolactone esterase DAD2"/>
    <property type="match status" value="1"/>
</dbReference>
<comment type="caution">
    <text evidence="4">The sequence shown here is derived from an EMBL/GenBank/DDBJ whole genome shotgun (WGS) entry which is preliminary data.</text>
</comment>
<gene>
    <name evidence="4" type="ORF">GJJ64_07035</name>
</gene>
<name>A0A7K0FLX8_9SPHI</name>
<dbReference type="InterPro" id="IPR029058">
    <property type="entry name" value="AB_hydrolase_fold"/>
</dbReference>
<dbReference type="EMBL" id="WKJI01000002">
    <property type="protein sequence ID" value="MRX46933.1"/>
    <property type="molecule type" value="Genomic_DNA"/>
</dbReference>
<dbReference type="InterPro" id="IPR000073">
    <property type="entry name" value="AB_hydrolase_1"/>
</dbReference>
<evidence type="ECO:0000313" key="4">
    <source>
        <dbReference type="EMBL" id="MRX46933.1"/>
    </source>
</evidence>
<organism evidence="4 5">
    <name type="scientific">Pedobacter puniceum</name>
    <dbReference type="NCBI Taxonomy" id="2666136"/>
    <lineage>
        <taxon>Bacteria</taxon>
        <taxon>Pseudomonadati</taxon>
        <taxon>Bacteroidota</taxon>
        <taxon>Sphingobacteriia</taxon>
        <taxon>Sphingobacteriales</taxon>
        <taxon>Sphingobacteriaceae</taxon>
        <taxon>Pedobacter</taxon>
    </lineage>
</organism>
<feature type="domain" description="AB hydrolase-1" evidence="3">
    <location>
        <begin position="19"/>
        <end position="252"/>
    </location>
</feature>
<dbReference type="GO" id="GO:0016787">
    <property type="term" value="F:hydrolase activity"/>
    <property type="evidence" value="ECO:0007669"/>
    <property type="project" value="UniProtKB-KW"/>
</dbReference>
<sequence>MKPAKKNNVRQLGNLEGATMIFAHGFGTDQSAWDQVIKAFISNYRIILFDNVGGGKADLESFSPNKYTSLQAYAEDLIAICEAYNVKDAILVGHSVSGMIGLLTAIKRPEFFSKLIMIGASPRYLNDTDYVGGFEQQGLNEIYETMTNNYFAWVSGFSVAAMANPENPQLAESFAATLKAIRPDIAQSVARVIFQSDYRKELQKLNKPTLLLQAKEDIAVPLSVAEYLHKNIKNSKLKVVNAFGHFPHMSAPQEIINEIKQFI</sequence>
<evidence type="ECO:0000259" key="3">
    <source>
        <dbReference type="Pfam" id="PF00561"/>
    </source>
</evidence>
<dbReference type="PANTHER" id="PTHR43039">
    <property type="entry name" value="ESTERASE-RELATED"/>
    <property type="match status" value="1"/>
</dbReference>
<reference evidence="4 5" key="1">
    <citation type="submission" date="2019-11" db="EMBL/GenBank/DDBJ databases">
        <authorList>
            <person name="Cheng Q."/>
            <person name="Yang Z."/>
        </authorList>
    </citation>
    <scope>NUCLEOTIDE SEQUENCE [LARGE SCALE GENOMIC DNA]</scope>
    <source>
        <strain evidence="4 5">HX-22-1</strain>
    </source>
</reference>
<dbReference type="SUPFAM" id="SSF53474">
    <property type="entry name" value="alpha/beta-Hydrolases"/>
    <property type="match status" value="1"/>
</dbReference>
<evidence type="ECO:0000313" key="5">
    <source>
        <dbReference type="Proteomes" id="UP000462931"/>
    </source>
</evidence>
<proteinExistence type="inferred from homology"/>
<dbReference type="RefSeq" id="WP_154287015.1">
    <property type="nucleotide sequence ID" value="NZ_WKJI01000002.1"/>
</dbReference>
<evidence type="ECO:0000256" key="1">
    <source>
        <dbReference type="ARBA" id="ARBA00008645"/>
    </source>
</evidence>
<keyword evidence="2 4" id="KW-0378">Hydrolase</keyword>
<keyword evidence="5" id="KW-1185">Reference proteome</keyword>
<accession>A0A7K0FLX8</accession>
<protein>
    <submittedName>
        <fullName evidence="4">Alpha/beta fold hydrolase</fullName>
    </submittedName>
</protein>
<dbReference type="Pfam" id="PF00561">
    <property type="entry name" value="Abhydrolase_1"/>
    <property type="match status" value="1"/>
</dbReference>
<dbReference type="Proteomes" id="UP000462931">
    <property type="component" value="Unassembled WGS sequence"/>
</dbReference>
<dbReference type="Gene3D" id="3.40.50.1820">
    <property type="entry name" value="alpha/beta hydrolase"/>
    <property type="match status" value="1"/>
</dbReference>
<comment type="similarity">
    <text evidence="1">Belongs to the AB hydrolase superfamily.</text>
</comment>
<dbReference type="PRINTS" id="PR00111">
    <property type="entry name" value="ABHYDROLASE"/>
</dbReference>
<dbReference type="AlphaFoldDB" id="A0A7K0FLX8"/>
<evidence type="ECO:0000256" key="2">
    <source>
        <dbReference type="ARBA" id="ARBA00022801"/>
    </source>
</evidence>